<evidence type="ECO:0000313" key="11">
    <source>
        <dbReference type="EMBL" id="CUA80842.1"/>
    </source>
</evidence>
<dbReference type="GO" id="GO:0000428">
    <property type="term" value="C:DNA-directed RNA polymerase complex"/>
    <property type="evidence" value="ECO:0007669"/>
    <property type="project" value="UniProtKB-KW"/>
</dbReference>
<dbReference type="PROSITE" id="PS50044">
    <property type="entry name" value="SIGMA54_3"/>
    <property type="match status" value="1"/>
</dbReference>
<evidence type="ECO:0000256" key="1">
    <source>
        <dbReference type="ARBA" id="ARBA00008798"/>
    </source>
</evidence>
<organism evidence="11 12">
    <name type="scientific">Anoxybacillus suryakundensis</name>
    <dbReference type="NCBI Taxonomy" id="1325335"/>
    <lineage>
        <taxon>Bacteria</taxon>
        <taxon>Bacillati</taxon>
        <taxon>Bacillota</taxon>
        <taxon>Bacilli</taxon>
        <taxon>Bacillales</taxon>
        <taxon>Anoxybacillaceae</taxon>
        <taxon>Anoxybacillus</taxon>
    </lineage>
</organism>
<dbReference type="STRING" id="1325335.GCA_001418025_02155"/>
<evidence type="ECO:0000256" key="4">
    <source>
        <dbReference type="ARBA" id="ARBA00022695"/>
    </source>
</evidence>
<dbReference type="Pfam" id="PF04552">
    <property type="entry name" value="Sigma54_DBD"/>
    <property type="match status" value="1"/>
</dbReference>
<dbReference type="GO" id="GO:0016779">
    <property type="term" value="F:nucleotidyltransferase activity"/>
    <property type="evidence" value="ECO:0007669"/>
    <property type="project" value="UniProtKB-KW"/>
</dbReference>
<dbReference type="PANTHER" id="PTHR32248">
    <property type="entry name" value="RNA POLYMERASE SIGMA-54 FACTOR"/>
    <property type="match status" value="1"/>
</dbReference>
<dbReference type="InterPro" id="IPR007046">
    <property type="entry name" value="RNA_pol_sigma_54_core-bd"/>
</dbReference>
<dbReference type="InterPro" id="IPR007634">
    <property type="entry name" value="RNA_pol_sigma_54_DNA-bd"/>
</dbReference>
<keyword evidence="3" id="KW-0808">Transferase</keyword>
<dbReference type="PANTHER" id="PTHR32248:SF4">
    <property type="entry name" value="RNA POLYMERASE SIGMA-54 FACTOR"/>
    <property type="match status" value="1"/>
</dbReference>
<dbReference type="OrthoDB" id="9814402at2"/>
<keyword evidence="4" id="KW-0548">Nucleotidyltransferase</keyword>
<keyword evidence="12" id="KW-1185">Reference proteome</keyword>
<evidence type="ECO:0000259" key="9">
    <source>
        <dbReference type="Pfam" id="PF04552"/>
    </source>
</evidence>
<evidence type="ECO:0000256" key="5">
    <source>
        <dbReference type="ARBA" id="ARBA00023015"/>
    </source>
</evidence>
<protein>
    <submittedName>
        <fullName evidence="11">RNA polymerase, sigma 54 subunit, RpoN/SigL</fullName>
    </submittedName>
</protein>
<dbReference type="AlphaFoldDB" id="A0A0K6GQE7"/>
<keyword evidence="7" id="KW-0238">DNA-binding</keyword>
<accession>A0A0K6GQE7</accession>
<dbReference type="RefSeq" id="WP_055441736.1">
    <property type="nucleotide sequence ID" value="NZ_BAABDZ010000033.1"/>
</dbReference>
<dbReference type="Gene3D" id="1.10.10.1330">
    <property type="entry name" value="RNA polymerase sigma-54 factor, core-binding domain"/>
    <property type="match status" value="1"/>
</dbReference>
<evidence type="ECO:0000313" key="12">
    <source>
        <dbReference type="Proteomes" id="UP000182738"/>
    </source>
</evidence>
<name>A0A0K6GQE7_9BACL</name>
<dbReference type="PROSITE" id="PS00718">
    <property type="entry name" value="SIGMA54_2"/>
    <property type="match status" value="1"/>
</dbReference>
<dbReference type="NCBIfam" id="TIGR02395">
    <property type="entry name" value="rpoN_sigma"/>
    <property type="match status" value="1"/>
</dbReference>
<dbReference type="PRINTS" id="PR00045">
    <property type="entry name" value="SIGMA54FCT"/>
</dbReference>
<dbReference type="Proteomes" id="UP000182738">
    <property type="component" value="Unassembled WGS sequence"/>
</dbReference>
<evidence type="ECO:0000256" key="6">
    <source>
        <dbReference type="ARBA" id="ARBA00023082"/>
    </source>
</evidence>
<dbReference type="EMBL" id="CYGZ01000016">
    <property type="protein sequence ID" value="CUA80842.1"/>
    <property type="molecule type" value="Genomic_DNA"/>
</dbReference>
<evidence type="ECO:0000256" key="8">
    <source>
        <dbReference type="ARBA" id="ARBA00023163"/>
    </source>
</evidence>
<dbReference type="GO" id="GO:0003677">
    <property type="term" value="F:DNA binding"/>
    <property type="evidence" value="ECO:0007669"/>
    <property type="project" value="UniProtKB-KW"/>
</dbReference>
<sequence>MEMQLTQRQELKVALTKELVQAIELLQYSTLELQSLLHEQALENPFIELRERKRTVNKRRERTDQKHYIENVSAFNRSLASHLHAQLVGMYICDKERRALDYLIASLDEYGYLHTTIAEAACHLQIEETIVSRALHMLRSLDPAGVGAENLPHCLYLQLIRLPQRDELAETIVTEYFEPFVHKKWKEMKAKLGVELADLQRVWELIRTLHPRPGSLYNDEQMTYIVPDVIVSYSNGAWSVTINEDIIPTIVWNESYERKVQTDDPRVQKYIEEKRQQFLWIQRCLTQRATTIEQIACELVYRQRDYFEKGSLHMKPLTMREVATALNIHESTVSRAVKNKYMQTPHGLIDMRRFFTSGVDEHASQEKVKRLIAELIKQENGQKPLSDQNIADLLQQRYNICVARRTVAKYREQLHIPPASKRKQYA</sequence>
<dbReference type="InterPro" id="IPR000394">
    <property type="entry name" value="RNA_pol_sigma_54"/>
</dbReference>
<proteinExistence type="inferred from homology"/>
<reference evidence="12" key="1">
    <citation type="submission" date="2015-08" db="EMBL/GenBank/DDBJ databases">
        <authorList>
            <person name="Varghese N."/>
        </authorList>
    </citation>
    <scope>NUCLEOTIDE SEQUENCE [LARGE SCALE GENOMIC DNA]</scope>
    <source>
        <strain evidence="12">DSM 27374</strain>
    </source>
</reference>
<evidence type="ECO:0000256" key="3">
    <source>
        <dbReference type="ARBA" id="ARBA00022679"/>
    </source>
</evidence>
<evidence type="ECO:0000256" key="2">
    <source>
        <dbReference type="ARBA" id="ARBA00022478"/>
    </source>
</evidence>
<evidence type="ECO:0000259" key="10">
    <source>
        <dbReference type="Pfam" id="PF04963"/>
    </source>
</evidence>
<dbReference type="Pfam" id="PF00309">
    <property type="entry name" value="Sigma54_AID"/>
    <property type="match status" value="1"/>
</dbReference>
<dbReference type="PROSITE" id="PS00717">
    <property type="entry name" value="SIGMA54_1"/>
    <property type="match status" value="1"/>
</dbReference>
<dbReference type="GO" id="GO:0016987">
    <property type="term" value="F:sigma factor activity"/>
    <property type="evidence" value="ECO:0007669"/>
    <property type="project" value="UniProtKB-KW"/>
</dbReference>
<gene>
    <name evidence="11" type="ORF">Ga0061060_11621</name>
</gene>
<keyword evidence="2" id="KW-0240">DNA-directed RNA polymerase</keyword>
<comment type="similarity">
    <text evidence="1">Belongs to the sigma-54 factor family.</text>
</comment>
<feature type="domain" description="RNA polymerase sigma factor 54 core-binding" evidence="10">
    <location>
        <begin position="69"/>
        <end position="256"/>
    </location>
</feature>
<dbReference type="PIRSF" id="PIRSF000774">
    <property type="entry name" value="RpoN"/>
    <property type="match status" value="1"/>
</dbReference>
<dbReference type="GO" id="GO:0006352">
    <property type="term" value="P:DNA-templated transcription initiation"/>
    <property type="evidence" value="ECO:0007669"/>
    <property type="project" value="InterPro"/>
</dbReference>
<dbReference type="GO" id="GO:0001216">
    <property type="term" value="F:DNA-binding transcription activator activity"/>
    <property type="evidence" value="ECO:0007669"/>
    <property type="project" value="InterPro"/>
</dbReference>
<dbReference type="Gene3D" id="1.10.10.60">
    <property type="entry name" value="Homeodomain-like"/>
    <property type="match status" value="1"/>
</dbReference>
<feature type="domain" description="RNA polymerase sigma factor 54 DNA-binding" evidence="9">
    <location>
        <begin position="268"/>
        <end position="424"/>
    </location>
</feature>
<keyword evidence="5" id="KW-0805">Transcription regulation</keyword>
<keyword evidence="8" id="KW-0804">Transcription</keyword>
<evidence type="ECO:0000256" key="7">
    <source>
        <dbReference type="ARBA" id="ARBA00023125"/>
    </source>
</evidence>
<keyword evidence="6" id="KW-0731">Sigma factor</keyword>
<dbReference type="Pfam" id="PF04963">
    <property type="entry name" value="Sigma54_CBD"/>
    <property type="match status" value="1"/>
</dbReference>
<dbReference type="InterPro" id="IPR038709">
    <property type="entry name" value="RpoN_core-bd_sf"/>
</dbReference>